<organism evidence="2 3">
    <name type="scientific">Parelaphostrongylus tenuis</name>
    <name type="common">Meningeal worm</name>
    <dbReference type="NCBI Taxonomy" id="148309"/>
    <lineage>
        <taxon>Eukaryota</taxon>
        <taxon>Metazoa</taxon>
        <taxon>Ecdysozoa</taxon>
        <taxon>Nematoda</taxon>
        <taxon>Chromadorea</taxon>
        <taxon>Rhabditida</taxon>
        <taxon>Rhabditina</taxon>
        <taxon>Rhabditomorpha</taxon>
        <taxon>Strongyloidea</taxon>
        <taxon>Metastrongylidae</taxon>
        <taxon>Parelaphostrongylus</taxon>
    </lineage>
</organism>
<dbReference type="EMBL" id="JAHQIW010001030">
    <property type="protein sequence ID" value="KAJ1351218.1"/>
    <property type="molecule type" value="Genomic_DNA"/>
</dbReference>
<proteinExistence type="predicted"/>
<accession>A0AAD5M640</accession>
<protein>
    <submittedName>
        <fullName evidence="2">Uncharacterized protein</fullName>
    </submittedName>
</protein>
<dbReference type="AlphaFoldDB" id="A0AAD5M640"/>
<feature type="compositionally biased region" description="Basic and acidic residues" evidence="1">
    <location>
        <begin position="36"/>
        <end position="53"/>
    </location>
</feature>
<gene>
    <name evidence="2" type="ORF">KIN20_007192</name>
</gene>
<sequence length="113" mass="12944">MDDKMESDSEVWEALDDEVLTKAKEVEAVYTQNEANRSDTIRKEEDNDSRTAVEAESSLPKVEFRAKNVTFDSNPPYPKDPRSHWRLASHSSIGQRGARPSLPLWPLHLTFLM</sequence>
<reference evidence="2" key="1">
    <citation type="submission" date="2021-06" db="EMBL/GenBank/DDBJ databases">
        <title>Parelaphostrongylus tenuis whole genome reference sequence.</title>
        <authorList>
            <person name="Garwood T.J."/>
            <person name="Larsen P.A."/>
            <person name="Fountain-Jones N.M."/>
            <person name="Garbe J.R."/>
            <person name="Macchietto M.G."/>
            <person name="Kania S.A."/>
            <person name="Gerhold R.W."/>
            <person name="Richards J.E."/>
            <person name="Wolf T.M."/>
        </authorList>
    </citation>
    <scope>NUCLEOTIDE SEQUENCE</scope>
    <source>
        <strain evidence="2">MNPRO001-30</strain>
        <tissue evidence="2">Meninges</tissue>
    </source>
</reference>
<evidence type="ECO:0000313" key="2">
    <source>
        <dbReference type="EMBL" id="KAJ1351218.1"/>
    </source>
</evidence>
<keyword evidence="3" id="KW-1185">Reference proteome</keyword>
<comment type="caution">
    <text evidence="2">The sequence shown here is derived from an EMBL/GenBank/DDBJ whole genome shotgun (WGS) entry which is preliminary data.</text>
</comment>
<dbReference type="Proteomes" id="UP001196413">
    <property type="component" value="Unassembled WGS sequence"/>
</dbReference>
<evidence type="ECO:0000313" key="3">
    <source>
        <dbReference type="Proteomes" id="UP001196413"/>
    </source>
</evidence>
<name>A0AAD5M640_PARTN</name>
<feature type="region of interest" description="Disordered" evidence="1">
    <location>
        <begin position="35"/>
        <end position="102"/>
    </location>
</feature>
<evidence type="ECO:0000256" key="1">
    <source>
        <dbReference type="SAM" id="MobiDB-lite"/>
    </source>
</evidence>